<dbReference type="EMBL" id="KZ678140">
    <property type="protein sequence ID" value="PSN63070.1"/>
    <property type="molecule type" value="Genomic_DNA"/>
</dbReference>
<dbReference type="OrthoDB" id="3781357at2759"/>
<sequence length="148" mass="16288">MRFSVLAFAGLACAAPSLMHRQEDYGYWNVTVTTESGRPGWQTRDVVARYHNPNIEDPFLGVCSYRFVPQGTRPPVETSTCTEGFEYSWGQPWYTLNLTQTVEIGGEQVTLYGGSLLERRCGLGSGSACRAEGRIEAGIVPLSAEESN</sequence>
<dbReference type="Proteomes" id="UP000240883">
    <property type="component" value="Unassembled WGS sequence"/>
</dbReference>
<evidence type="ECO:0000313" key="1">
    <source>
        <dbReference type="EMBL" id="PSN63070.1"/>
    </source>
</evidence>
<dbReference type="AlphaFoldDB" id="A0A2T2NCG5"/>
<proteinExistence type="predicted"/>
<protein>
    <recommendedName>
        <fullName evidence="3">AA1-like domain-containing protein</fullName>
    </recommendedName>
</protein>
<accession>A0A2T2NCG5</accession>
<name>A0A2T2NCG5_CORCC</name>
<organism evidence="1 2">
    <name type="scientific">Corynespora cassiicola Philippines</name>
    <dbReference type="NCBI Taxonomy" id="1448308"/>
    <lineage>
        <taxon>Eukaryota</taxon>
        <taxon>Fungi</taxon>
        <taxon>Dikarya</taxon>
        <taxon>Ascomycota</taxon>
        <taxon>Pezizomycotina</taxon>
        <taxon>Dothideomycetes</taxon>
        <taxon>Pleosporomycetidae</taxon>
        <taxon>Pleosporales</taxon>
        <taxon>Corynesporascaceae</taxon>
        <taxon>Corynespora</taxon>
    </lineage>
</organism>
<evidence type="ECO:0000313" key="2">
    <source>
        <dbReference type="Proteomes" id="UP000240883"/>
    </source>
</evidence>
<keyword evidence="2" id="KW-1185">Reference proteome</keyword>
<gene>
    <name evidence="1" type="ORF">BS50DRAFT_623902</name>
</gene>
<reference evidence="1 2" key="1">
    <citation type="journal article" date="2018" name="Front. Microbiol.">
        <title>Genome-Wide Analysis of Corynespora cassiicola Leaf Fall Disease Putative Effectors.</title>
        <authorList>
            <person name="Lopez D."/>
            <person name="Ribeiro S."/>
            <person name="Label P."/>
            <person name="Fumanal B."/>
            <person name="Venisse J.S."/>
            <person name="Kohler A."/>
            <person name="de Oliveira R.R."/>
            <person name="Labutti K."/>
            <person name="Lipzen A."/>
            <person name="Lail K."/>
            <person name="Bauer D."/>
            <person name="Ohm R.A."/>
            <person name="Barry K.W."/>
            <person name="Spatafora J."/>
            <person name="Grigoriev I.V."/>
            <person name="Martin F.M."/>
            <person name="Pujade-Renaud V."/>
        </authorList>
    </citation>
    <scope>NUCLEOTIDE SEQUENCE [LARGE SCALE GENOMIC DNA]</scope>
    <source>
        <strain evidence="1 2">Philippines</strain>
    </source>
</reference>
<evidence type="ECO:0008006" key="3">
    <source>
        <dbReference type="Google" id="ProtNLM"/>
    </source>
</evidence>